<dbReference type="InterPro" id="IPR020246">
    <property type="entry name" value="Uncharacterised_SCO3924"/>
</dbReference>
<dbReference type="Pfam" id="PF17260">
    <property type="entry name" value="DUF5326"/>
    <property type="match status" value="1"/>
</dbReference>
<dbReference type="EMBL" id="JACHJY010000004">
    <property type="protein sequence ID" value="MBB4982428.1"/>
    <property type="molecule type" value="Genomic_DNA"/>
</dbReference>
<sequence length="89" mass="9933">MFGAERAERIFESEVGTMAVREILAGMPWWVKWVAIPLLALLVFGGLITSVLTFVVSLLFKALLFVALVAGLVYVVRKFSSSARSRQDW</sequence>
<keyword evidence="3" id="KW-1185">Reference proteome</keyword>
<organism evidence="2 3">
    <name type="scientific">Streptomyces nymphaeiformis</name>
    <dbReference type="NCBI Taxonomy" id="2663842"/>
    <lineage>
        <taxon>Bacteria</taxon>
        <taxon>Bacillati</taxon>
        <taxon>Actinomycetota</taxon>
        <taxon>Actinomycetes</taxon>
        <taxon>Kitasatosporales</taxon>
        <taxon>Streptomycetaceae</taxon>
        <taxon>Streptomyces</taxon>
    </lineage>
</organism>
<evidence type="ECO:0000313" key="2">
    <source>
        <dbReference type="EMBL" id="MBB4982428.1"/>
    </source>
</evidence>
<keyword evidence="1" id="KW-0812">Transmembrane</keyword>
<accession>A0A7W7XCP3</accession>
<dbReference type="AlphaFoldDB" id="A0A7W7XCP3"/>
<comment type="caution">
    <text evidence="2">The sequence shown here is derived from an EMBL/GenBank/DDBJ whole genome shotgun (WGS) entry which is preliminary data.</text>
</comment>
<protein>
    <recommendedName>
        <fullName evidence="4">DUF5326 family protein</fullName>
    </recommendedName>
</protein>
<reference evidence="2 3" key="1">
    <citation type="submission" date="2020-08" db="EMBL/GenBank/DDBJ databases">
        <title>Genomic Encyclopedia of Type Strains, Phase III (KMG-III): the genomes of soil and plant-associated and newly described type strains.</title>
        <authorList>
            <person name="Whitman W."/>
        </authorList>
    </citation>
    <scope>NUCLEOTIDE SEQUENCE [LARGE SCALE GENOMIC DNA]</scope>
    <source>
        <strain evidence="2 3">SFB5A</strain>
    </source>
</reference>
<evidence type="ECO:0000313" key="3">
    <source>
        <dbReference type="Proteomes" id="UP000582643"/>
    </source>
</evidence>
<feature type="transmembrane region" description="Helical" evidence="1">
    <location>
        <begin position="54"/>
        <end position="76"/>
    </location>
</feature>
<feature type="transmembrane region" description="Helical" evidence="1">
    <location>
        <begin position="29"/>
        <end position="48"/>
    </location>
</feature>
<proteinExistence type="predicted"/>
<evidence type="ECO:0000256" key="1">
    <source>
        <dbReference type="SAM" id="Phobius"/>
    </source>
</evidence>
<name>A0A7W7XCP3_9ACTN</name>
<keyword evidence="1" id="KW-0472">Membrane</keyword>
<keyword evidence="1" id="KW-1133">Transmembrane helix</keyword>
<dbReference type="Proteomes" id="UP000582643">
    <property type="component" value="Unassembled WGS sequence"/>
</dbReference>
<gene>
    <name evidence="2" type="ORF">GGE06_003338</name>
</gene>
<evidence type="ECO:0008006" key="4">
    <source>
        <dbReference type="Google" id="ProtNLM"/>
    </source>
</evidence>